<dbReference type="EMBL" id="VIWP01000006">
    <property type="protein sequence ID" value="TWF50271.1"/>
    <property type="molecule type" value="Genomic_DNA"/>
</dbReference>
<name>A0A561QIT2_9HYPH</name>
<dbReference type="InterPro" id="IPR038296">
    <property type="entry name" value="ParD_sf"/>
</dbReference>
<keyword evidence="1" id="KW-1277">Toxin-antitoxin system</keyword>
<dbReference type="CDD" id="cd22231">
    <property type="entry name" value="RHH_NikR_HicB-like"/>
    <property type="match status" value="1"/>
</dbReference>
<sequence>MNEKISIALPPQMIDEIKARVDTGLYDSTSDVMQAALRALDREEALMGQSIDAKVREALDDDSPAIPADAVFERLEQLHAASKRDG</sequence>
<dbReference type="Proteomes" id="UP000320653">
    <property type="component" value="Unassembled WGS sequence"/>
</dbReference>
<dbReference type="Pfam" id="PF03693">
    <property type="entry name" value="ParD_antitoxin"/>
    <property type="match status" value="1"/>
</dbReference>
<keyword evidence="3" id="KW-1185">Reference proteome</keyword>
<gene>
    <name evidence="2" type="ORF">FHW37_106233</name>
</gene>
<reference evidence="2 3" key="1">
    <citation type="submission" date="2019-06" db="EMBL/GenBank/DDBJ databases">
        <title>Sorghum-associated microbial communities from plants grown in Nebraska, USA.</title>
        <authorList>
            <person name="Schachtman D."/>
        </authorList>
    </citation>
    <scope>NUCLEOTIDE SEQUENCE [LARGE SCALE GENOMIC DNA]</scope>
    <source>
        <strain evidence="2 3">1225</strain>
    </source>
</reference>
<evidence type="ECO:0000313" key="2">
    <source>
        <dbReference type="EMBL" id="TWF50271.1"/>
    </source>
</evidence>
<protein>
    <submittedName>
        <fullName evidence="2">Antitoxin ParD1/3/4</fullName>
    </submittedName>
</protein>
<accession>A0A561QIT2</accession>
<evidence type="ECO:0000256" key="1">
    <source>
        <dbReference type="ARBA" id="ARBA00022649"/>
    </source>
</evidence>
<dbReference type="SUPFAM" id="SSF47598">
    <property type="entry name" value="Ribbon-helix-helix"/>
    <property type="match status" value="1"/>
</dbReference>
<dbReference type="InterPro" id="IPR010985">
    <property type="entry name" value="Ribbon_hlx_hlx"/>
</dbReference>
<dbReference type="Gene3D" id="6.10.10.120">
    <property type="entry name" value="Antitoxin ParD1-like"/>
    <property type="match status" value="1"/>
</dbReference>
<proteinExistence type="predicted"/>
<dbReference type="GO" id="GO:0006355">
    <property type="term" value="P:regulation of DNA-templated transcription"/>
    <property type="evidence" value="ECO:0007669"/>
    <property type="project" value="InterPro"/>
</dbReference>
<organism evidence="2 3">
    <name type="scientific">Neorhizobium alkalisoli</name>
    <dbReference type="NCBI Taxonomy" id="528178"/>
    <lineage>
        <taxon>Bacteria</taxon>
        <taxon>Pseudomonadati</taxon>
        <taxon>Pseudomonadota</taxon>
        <taxon>Alphaproteobacteria</taxon>
        <taxon>Hyphomicrobiales</taxon>
        <taxon>Rhizobiaceae</taxon>
        <taxon>Rhizobium/Agrobacterium group</taxon>
        <taxon>Neorhizobium</taxon>
    </lineage>
</organism>
<evidence type="ECO:0000313" key="3">
    <source>
        <dbReference type="Proteomes" id="UP000320653"/>
    </source>
</evidence>
<comment type="caution">
    <text evidence="2">The sequence shown here is derived from an EMBL/GenBank/DDBJ whole genome shotgun (WGS) entry which is preliminary data.</text>
</comment>
<dbReference type="AlphaFoldDB" id="A0A561QIT2"/>
<dbReference type="InterPro" id="IPR022789">
    <property type="entry name" value="ParD"/>
</dbReference>